<dbReference type="InterPro" id="IPR022139">
    <property type="entry name" value="Fam-L/Fam-M-like_plasmodium"/>
</dbReference>
<reference evidence="2 3" key="1">
    <citation type="submission" date="2016-06" db="EMBL/GenBank/DDBJ databases">
        <authorList>
            <consortium name="Pathogen Informatics"/>
        </authorList>
    </citation>
    <scope>NUCLEOTIDE SEQUENCE [LARGE SCALE GENOMIC DNA]</scope>
</reference>
<sequence>MDQKNTLLLFTIISAFILLSWICLFNIDLSDYYKTSEGNYKNNRKLDKNYRLLAISKEDKCSVFVRLNEEVPNYAVSENKDVYFNEKEPKREIKHLNRKSFVNAGGNKQNMRNRKCIFETKKYSRMEKKIFKELDYMDFLKNNKTISDKTYKKIICKKYRLRFVLPLLLIIVLLILYILDLLVGCGLRKVLFKALKLCGPANWYNNLSVLLRDSPISWLFRSINKVDKALEKITSTKRGGAQVKERIAGYVYVDSFFNYLIYIIPLLILGVILILGLLYYHKKVKKYQKIKFKKR</sequence>
<organism evidence="2 3">
    <name type="scientific">Plasmodium malariae</name>
    <dbReference type="NCBI Taxonomy" id="5858"/>
    <lineage>
        <taxon>Eukaryota</taxon>
        <taxon>Sar</taxon>
        <taxon>Alveolata</taxon>
        <taxon>Apicomplexa</taxon>
        <taxon>Aconoidasida</taxon>
        <taxon>Haemosporida</taxon>
        <taxon>Plasmodiidae</taxon>
        <taxon>Plasmodium</taxon>
        <taxon>Plasmodium (Plasmodium)</taxon>
    </lineage>
</organism>
<protein>
    <submittedName>
        <fullName evidence="2">Fam-l protein</fullName>
    </submittedName>
</protein>
<dbReference type="KEGG" id="pmal:PMUG01_00015600"/>
<feature type="transmembrane region" description="Helical" evidence="1">
    <location>
        <begin position="6"/>
        <end position="27"/>
    </location>
</feature>
<feature type="transmembrane region" description="Helical" evidence="1">
    <location>
        <begin position="259"/>
        <end position="280"/>
    </location>
</feature>
<keyword evidence="1" id="KW-1133">Transmembrane helix</keyword>
<dbReference type="Pfam" id="PF12420">
    <property type="entry name" value="DUF3671"/>
    <property type="match status" value="1"/>
</dbReference>
<dbReference type="RefSeq" id="XP_028859185.1">
    <property type="nucleotide sequence ID" value="XM_029005744.1"/>
</dbReference>
<dbReference type="AlphaFoldDB" id="A0A1D3JHM1"/>
<proteinExistence type="predicted"/>
<feature type="transmembrane region" description="Helical" evidence="1">
    <location>
        <begin position="159"/>
        <end position="179"/>
    </location>
</feature>
<gene>
    <name evidence="2" type="primary">PmUG01_00015600</name>
    <name evidence="2" type="ORF">PMUG01_00015600</name>
</gene>
<name>A0A1D3JHM1_PLAMA</name>
<accession>A0A1D3JHM1</accession>
<dbReference type="Proteomes" id="UP000219813">
    <property type="component" value="Unassembled WGS sequence"/>
</dbReference>
<evidence type="ECO:0000256" key="1">
    <source>
        <dbReference type="SAM" id="Phobius"/>
    </source>
</evidence>
<keyword evidence="1" id="KW-0812">Transmembrane</keyword>
<dbReference type="EMBL" id="FLRL01000033">
    <property type="protein sequence ID" value="SBT85911.1"/>
    <property type="molecule type" value="Genomic_DNA"/>
</dbReference>
<evidence type="ECO:0000313" key="2">
    <source>
        <dbReference type="EMBL" id="SBT85911.1"/>
    </source>
</evidence>
<keyword evidence="1" id="KW-0472">Membrane</keyword>
<dbReference type="GeneID" id="39865612"/>
<keyword evidence="3" id="KW-1185">Reference proteome</keyword>
<evidence type="ECO:0000313" key="3">
    <source>
        <dbReference type="Proteomes" id="UP000219813"/>
    </source>
</evidence>
<dbReference type="VEuPathDB" id="PlasmoDB:PmUG01_00015600"/>